<dbReference type="EMBL" id="BLXT01002238">
    <property type="protein sequence ID" value="GFN92325.1"/>
    <property type="molecule type" value="Genomic_DNA"/>
</dbReference>
<reference evidence="1 2" key="1">
    <citation type="journal article" date="2021" name="Elife">
        <title>Chloroplast acquisition without the gene transfer in kleptoplastic sea slugs, Plakobranchus ocellatus.</title>
        <authorList>
            <person name="Maeda T."/>
            <person name="Takahashi S."/>
            <person name="Yoshida T."/>
            <person name="Shimamura S."/>
            <person name="Takaki Y."/>
            <person name="Nagai Y."/>
            <person name="Toyoda A."/>
            <person name="Suzuki Y."/>
            <person name="Arimoto A."/>
            <person name="Ishii H."/>
            <person name="Satoh N."/>
            <person name="Nishiyama T."/>
            <person name="Hasebe M."/>
            <person name="Maruyama T."/>
            <person name="Minagawa J."/>
            <person name="Obokata J."/>
            <person name="Shigenobu S."/>
        </authorList>
    </citation>
    <scope>NUCLEOTIDE SEQUENCE [LARGE SCALE GENOMIC DNA]</scope>
</reference>
<accession>A0AAV3Z8T6</accession>
<proteinExistence type="predicted"/>
<keyword evidence="2" id="KW-1185">Reference proteome</keyword>
<comment type="caution">
    <text evidence="1">The sequence shown here is derived from an EMBL/GenBank/DDBJ whole genome shotgun (WGS) entry which is preliminary data.</text>
</comment>
<gene>
    <name evidence="1" type="ORF">PoB_001883100</name>
</gene>
<name>A0AAV3Z8T6_9GAST</name>
<dbReference type="Proteomes" id="UP000735302">
    <property type="component" value="Unassembled WGS sequence"/>
</dbReference>
<evidence type="ECO:0000313" key="2">
    <source>
        <dbReference type="Proteomes" id="UP000735302"/>
    </source>
</evidence>
<dbReference type="AlphaFoldDB" id="A0AAV3Z8T6"/>
<protein>
    <submittedName>
        <fullName evidence="1">Uncharacterized protein</fullName>
    </submittedName>
</protein>
<organism evidence="1 2">
    <name type="scientific">Plakobranchus ocellatus</name>
    <dbReference type="NCBI Taxonomy" id="259542"/>
    <lineage>
        <taxon>Eukaryota</taxon>
        <taxon>Metazoa</taxon>
        <taxon>Spiralia</taxon>
        <taxon>Lophotrochozoa</taxon>
        <taxon>Mollusca</taxon>
        <taxon>Gastropoda</taxon>
        <taxon>Heterobranchia</taxon>
        <taxon>Euthyneura</taxon>
        <taxon>Panpulmonata</taxon>
        <taxon>Sacoglossa</taxon>
        <taxon>Placobranchoidea</taxon>
        <taxon>Plakobranchidae</taxon>
        <taxon>Plakobranchus</taxon>
    </lineage>
</organism>
<evidence type="ECO:0000313" key="1">
    <source>
        <dbReference type="EMBL" id="GFN92325.1"/>
    </source>
</evidence>
<sequence length="66" mass="7626">MKRVGNSVECRQKQQKCQLRQKFRLHGEIVKVNVNCTLSTTQHQRRYLDSSRAYHPGVDKPVVTSG</sequence>